<evidence type="ECO:0000256" key="7">
    <source>
        <dbReference type="ARBA" id="ARBA00023136"/>
    </source>
</evidence>
<evidence type="ECO:0000256" key="8">
    <source>
        <dbReference type="SAM" id="Phobius"/>
    </source>
</evidence>
<feature type="transmembrane region" description="Helical" evidence="8">
    <location>
        <begin position="67"/>
        <end position="88"/>
    </location>
</feature>
<comment type="subcellular location">
    <subcellularLocation>
        <location evidence="1">Membrane</location>
        <topology evidence="1">Multi-pass membrane protein</topology>
    </subcellularLocation>
</comment>
<evidence type="ECO:0000313" key="10">
    <source>
        <dbReference type="EMBL" id="MBO8441417.1"/>
    </source>
</evidence>
<evidence type="ECO:0000256" key="5">
    <source>
        <dbReference type="ARBA" id="ARBA00022825"/>
    </source>
</evidence>
<sequence>MKKDRHIATNLLILINILVFVYMVYKFKLNILNMYNNFSNIDLFRSGALFAPAIIYNRQYWRLLTAMFIHVNLMHIAVNMAFLYFLGVQVEKYYGFWKTILIYLISGFTGNIWGCLLVKNSISAGASTAIFGFFGAFVALNLMYKNDAYIYQMSKEFLLLVALNLIFDIFMRGINIWAHIGGLIGGLLIGIILGSHSLKNSVSKRIFAIIGIILINLIIIYLSMLSF</sequence>
<feature type="transmembrane region" description="Helical" evidence="8">
    <location>
        <begin position="7"/>
        <end position="25"/>
    </location>
</feature>
<organism evidence="10 11">
    <name type="scientific">Candidatus Gallilactobacillus intestinavium</name>
    <dbReference type="NCBI Taxonomy" id="2840838"/>
    <lineage>
        <taxon>Bacteria</taxon>
        <taxon>Bacillati</taxon>
        <taxon>Bacillota</taxon>
        <taxon>Bacilli</taxon>
        <taxon>Lactobacillales</taxon>
        <taxon>Lactobacillaceae</taxon>
        <taxon>Lactobacillaceae incertae sedis</taxon>
        <taxon>Candidatus Gallilactobacillus</taxon>
    </lineage>
</organism>
<gene>
    <name evidence="10" type="ORF">IAA89_03100</name>
</gene>
<evidence type="ECO:0000256" key="2">
    <source>
        <dbReference type="ARBA" id="ARBA00022670"/>
    </source>
</evidence>
<dbReference type="SUPFAM" id="SSF144091">
    <property type="entry name" value="Rhomboid-like"/>
    <property type="match status" value="1"/>
</dbReference>
<reference evidence="10" key="2">
    <citation type="journal article" date="2021" name="PeerJ">
        <title>Extensive microbial diversity within the chicken gut microbiome revealed by metagenomics and culture.</title>
        <authorList>
            <person name="Gilroy R."/>
            <person name="Ravi A."/>
            <person name="Getino M."/>
            <person name="Pursley I."/>
            <person name="Horton D.L."/>
            <person name="Alikhan N.F."/>
            <person name="Baker D."/>
            <person name="Gharbi K."/>
            <person name="Hall N."/>
            <person name="Watson M."/>
            <person name="Adriaenssens E.M."/>
            <person name="Foster-Nyarko E."/>
            <person name="Jarju S."/>
            <person name="Secka A."/>
            <person name="Antonio M."/>
            <person name="Oren A."/>
            <person name="Chaudhuri R.R."/>
            <person name="La Ragione R."/>
            <person name="Hildebrand F."/>
            <person name="Pallen M.J."/>
        </authorList>
    </citation>
    <scope>NUCLEOTIDE SEQUENCE</scope>
    <source>
        <strain evidence="10">C6-149</strain>
    </source>
</reference>
<dbReference type="Pfam" id="PF01694">
    <property type="entry name" value="Rhomboid"/>
    <property type="match status" value="1"/>
</dbReference>
<evidence type="ECO:0000256" key="6">
    <source>
        <dbReference type="ARBA" id="ARBA00022989"/>
    </source>
</evidence>
<keyword evidence="7 8" id="KW-0472">Membrane</keyword>
<dbReference type="PANTHER" id="PTHR22936">
    <property type="entry name" value="RHOMBOID-RELATED"/>
    <property type="match status" value="1"/>
</dbReference>
<comment type="caution">
    <text evidence="10">The sequence shown here is derived from an EMBL/GenBank/DDBJ whole genome shotgun (WGS) entry which is preliminary data.</text>
</comment>
<feature type="transmembrane region" description="Helical" evidence="8">
    <location>
        <begin position="100"/>
        <end position="119"/>
    </location>
</feature>
<dbReference type="GO" id="GO:0016020">
    <property type="term" value="C:membrane"/>
    <property type="evidence" value="ECO:0007669"/>
    <property type="project" value="UniProtKB-SubCell"/>
</dbReference>
<keyword evidence="5" id="KW-0720">Serine protease</keyword>
<dbReference type="Gene3D" id="1.20.1540.10">
    <property type="entry name" value="Rhomboid-like"/>
    <property type="match status" value="1"/>
</dbReference>
<evidence type="ECO:0000259" key="9">
    <source>
        <dbReference type="Pfam" id="PF01694"/>
    </source>
</evidence>
<dbReference type="EMBL" id="JADIMP010000052">
    <property type="protein sequence ID" value="MBO8441417.1"/>
    <property type="molecule type" value="Genomic_DNA"/>
</dbReference>
<dbReference type="PANTHER" id="PTHR22936:SF69">
    <property type="entry name" value="RHOMBOID-LIKE PROTEIN"/>
    <property type="match status" value="1"/>
</dbReference>
<dbReference type="GO" id="GO:0004252">
    <property type="term" value="F:serine-type endopeptidase activity"/>
    <property type="evidence" value="ECO:0007669"/>
    <property type="project" value="InterPro"/>
</dbReference>
<feature type="transmembrane region" description="Helical" evidence="8">
    <location>
        <begin position="177"/>
        <end position="194"/>
    </location>
</feature>
<dbReference type="GO" id="GO:0006508">
    <property type="term" value="P:proteolysis"/>
    <property type="evidence" value="ECO:0007669"/>
    <property type="project" value="UniProtKB-KW"/>
</dbReference>
<dbReference type="AlphaFoldDB" id="A0A9D9E4T8"/>
<keyword evidence="4" id="KW-0378">Hydrolase</keyword>
<evidence type="ECO:0000256" key="4">
    <source>
        <dbReference type="ARBA" id="ARBA00022801"/>
    </source>
</evidence>
<dbReference type="InterPro" id="IPR022764">
    <property type="entry name" value="Peptidase_S54_rhomboid_dom"/>
</dbReference>
<evidence type="ECO:0000256" key="1">
    <source>
        <dbReference type="ARBA" id="ARBA00004141"/>
    </source>
</evidence>
<keyword evidence="6 8" id="KW-1133">Transmembrane helix</keyword>
<feature type="transmembrane region" description="Helical" evidence="8">
    <location>
        <begin position="206"/>
        <end position="224"/>
    </location>
</feature>
<feature type="transmembrane region" description="Helical" evidence="8">
    <location>
        <begin position="156"/>
        <end position="171"/>
    </location>
</feature>
<reference evidence="10" key="1">
    <citation type="submission" date="2020-10" db="EMBL/GenBank/DDBJ databases">
        <authorList>
            <person name="Gilroy R."/>
        </authorList>
    </citation>
    <scope>NUCLEOTIDE SEQUENCE</scope>
    <source>
        <strain evidence="10">C6-149</strain>
    </source>
</reference>
<proteinExistence type="predicted"/>
<feature type="domain" description="Peptidase S54 rhomboid" evidence="9">
    <location>
        <begin position="58"/>
        <end position="194"/>
    </location>
</feature>
<protein>
    <submittedName>
        <fullName evidence="10">Rhomboid family intramembrane serine protease</fullName>
    </submittedName>
</protein>
<evidence type="ECO:0000313" key="11">
    <source>
        <dbReference type="Proteomes" id="UP000823614"/>
    </source>
</evidence>
<name>A0A9D9E4T8_9LACO</name>
<accession>A0A9D9E4T8</accession>
<feature type="transmembrane region" description="Helical" evidence="8">
    <location>
        <begin position="125"/>
        <end position="144"/>
    </location>
</feature>
<keyword evidence="2 10" id="KW-0645">Protease</keyword>
<dbReference type="Proteomes" id="UP000823614">
    <property type="component" value="Unassembled WGS sequence"/>
</dbReference>
<evidence type="ECO:0000256" key="3">
    <source>
        <dbReference type="ARBA" id="ARBA00022692"/>
    </source>
</evidence>
<keyword evidence="3 8" id="KW-0812">Transmembrane</keyword>
<dbReference type="InterPro" id="IPR002610">
    <property type="entry name" value="Peptidase_S54_rhomboid-like"/>
</dbReference>
<dbReference type="InterPro" id="IPR035952">
    <property type="entry name" value="Rhomboid-like_sf"/>
</dbReference>